<evidence type="ECO:0000313" key="5">
    <source>
        <dbReference type="EMBL" id="PIL29217.1"/>
    </source>
</evidence>
<proteinExistence type="inferred from homology"/>
<dbReference type="EMBL" id="AYKW01000023">
    <property type="protein sequence ID" value="PIL29217.1"/>
    <property type="molecule type" value="Genomic_DNA"/>
</dbReference>
<dbReference type="CDD" id="cd06464">
    <property type="entry name" value="ACD_sHsps-like"/>
    <property type="match status" value="1"/>
</dbReference>
<dbReference type="Gene3D" id="2.60.40.790">
    <property type="match status" value="1"/>
</dbReference>
<sequence length="231" mass="24352">MTVRPPRSKFVSAVEKRLGRSLSDQEMLRLAACARALKVRKAQHQRVYKPRMELWDDGGSPLVTAVLEVPGLRPADVTVDVVDGRLVVSGERRQQGFSMAPKTQASPIANGNGSGNGTGTNPSEPTDPDVCVRASEETLAHAGTVTVLQVRELKYGFFRRVIAVPAGCTSAHLQASMENGMLTVSWPRDPGARLADLLLATKTESALQLNTGAGAGAAGSGFTENGSAACV</sequence>
<comment type="similarity">
    <text evidence="1 2">Belongs to the small heat shock protein (HSP20) family.</text>
</comment>
<feature type="domain" description="SHSP" evidence="4">
    <location>
        <begin position="43"/>
        <end position="204"/>
    </location>
</feature>
<dbReference type="PROSITE" id="PS01031">
    <property type="entry name" value="SHSP"/>
    <property type="match status" value="1"/>
</dbReference>
<accession>A0A2G8S651</accession>
<dbReference type="Pfam" id="PF00011">
    <property type="entry name" value="HSP20"/>
    <property type="match status" value="1"/>
</dbReference>
<evidence type="ECO:0000256" key="1">
    <source>
        <dbReference type="PROSITE-ProRule" id="PRU00285"/>
    </source>
</evidence>
<organism evidence="5 6">
    <name type="scientific">Ganoderma sinense ZZ0214-1</name>
    <dbReference type="NCBI Taxonomy" id="1077348"/>
    <lineage>
        <taxon>Eukaryota</taxon>
        <taxon>Fungi</taxon>
        <taxon>Dikarya</taxon>
        <taxon>Basidiomycota</taxon>
        <taxon>Agaricomycotina</taxon>
        <taxon>Agaricomycetes</taxon>
        <taxon>Polyporales</taxon>
        <taxon>Polyporaceae</taxon>
        <taxon>Ganoderma</taxon>
    </lineage>
</organism>
<evidence type="ECO:0000256" key="2">
    <source>
        <dbReference type="RuleBase" id="RU003616"/>
    </source>
</evidence>
<protein>
    <recommendedName>
        <fullName evidence="4">SHSP domain-containing protein</fullName>
    </recommendedName>
</protein>
<feature type="region of interest" description="Disordered" evidence="3">
    <location>
        <begin position="93"/>
        <end position="129"/>
    </location>
</feature>
<keyword evidence="6" id="KW-1185">Reference proteome</keyword>
<reference evidence="5 6" key="1">
    <citation type="journal article" date="2015" name="Sci. Rep.">
        <title>Chromosome-level genome map provides insights into diverse defense mechanisms in the medicinal fungus Ganoderma sinense.</title>
        <authorList>
            <person name="Zhu Y."/>
            <person name="Xu J."/>
            <person name="Sun C."/>
            <person name="Zhou S."/>
            <person name="Xu H."/>
            <person name="Nelson D.R."/>
            <person name="Qian J."/>
            <person name="Song J."/>
            <person name="Luo H."/>
            <person name="Xiang L."/>
            <person name="Li Y."/>
            <person name="Xu Z."/>
            <person name="Ji A."/>
            <person name="Wang L."/>
            <person name="Lu S."/>
            <person name="Hayward A."/>
            <person name="Sun W."/>
            <person name="Li X."/>
            <person name="Schwartz D.C."/>
            <person name="Wang Y."/>
            <person name="Chen S."/>
        </authorList>
    </citation>
    <scope>NUCLEOTIDE SEQUENCE [LARGE SCALE GENOMIC DNA]</scope>
    <source>
        <strain evidence="5 6">ZZ0214-1</strain>
    </source>
</reference>
<evidence type="ECO:0000259" key="4">
    <source>
        <dbReference type="PROSITE" id="PS01031"/>
    </source>
</evidence>
<comment type="caution">
    <text evidence="5">The sequence shown here is derived from an EMBL/GenBank/DDBJ whole genome shotgun (WGS) entry which is preliminary data.</text>
</comment>
<dbReference type="InterPro" id="IPR008978">
    <property type="entry name" value="HSP20-like_chaperone"/>
</dbReference>
<name>A0A2G8S651_9APHY</name>
<gene>
    <name evidence="5" type="ORF">GSI_09266</name>
</gene>
<dbReference type="SUPFAM" id="SSF49764">
    <property type="entry name" value="HSP20-like chaperones"/>
    <property type="match status" value="2"/>
</dbReference>
<dbReference type="STRING" id="1077348.A0A2G8S651"/>
<dbReference type="AlphaFoldDB" id="A0A2G8S651"/>
<feature type="compositionally biased region" description="Polar residues" evidence="3">
    <location>
        <begin position="95"/>
        <end position="109"/>
    </location>
</feature>
<evidence type="ECO:0000313" key="6">
    <source>
        <dbReference type="Proteomes" id="UP000230002"/>
    </source>
</evidence>
<dbReference type="OrthoDB" id="1431247at2759"/>
<dbReference type="InterPro" id="IPR002068">
    <property type="entry name" value="A-crystallin/Hsp20_dom"/>
</dbReference>
<evidence type="ECO:0000256" key="3">
    <source>
        <dbReference type="SAM" id="MobiDB-lite"/>
    </source>
</evidence>
<dbReference type="Proteomes" id="UP000230002">
    <property type="component" value="Unassembled WGS sequence"/>
</dbReference>